<dbReference type="GO" id="GO:0003824">
    <property type="term" value="F:catalytic activity"/>
    <property type="evidence" value="ECO:0007669"/>
    <property type="project" value="InterPro"/>
</dbReference>
<dbReference type="GO" id="GO:0016020">
    <property type="term" value="C:membrane"/>
    <property type="evidence" value="ECO:0007669"/>
    <property type="project" value="TreeGrafter"/>
</dbReference>
<evidence type="ECO:0000313" key="2">
    <source>
        <dbReference type="EMBL" id="GAI98611.1"/>
    </source>
</evidence>
<feature type="non-terminal residue" evidence="2">
    <location>
        <position position="1"/>
    </location>
</feature>
<dbReference type="InterPro" id="IPR029058">
    <property type="entry name" value="AB_hydrolase_fold"/>
</dbReference>
<dbReference type="PANTHER" id="PTHR43798:SF33">
    <property type="entry name" value="HYDROLASE, PUTATIVE (AFU_ORTHOLOGUE AFUA_2G14860)-RELATED"/>
    <property type="match status" value="1"/>
</dbReference>
<gene>
    <name evidence="2" type="ORF">S12H4_39233</name>
</gene>
<dbReference type="AlphaFoldDB" id="X1U4Q5"/>
<proteinExistence type="predicted"/>
<dbReference type="PRINTS" id="PR00111">
    <property type="entry name" value="ABHYDROLASE"/>
</dbReference>
<accession>X1U4Q5</accession>
<protein>
    <recommendedName>
        <fullName evidence="1">AB hydrolase-1 domain-containing protein</fullName>
    </recommendedName>
</protein>
<reference evidence="2" key="1">
    <citation type="journal article" date="2014" name="Front. Microbiol.">
        <title>High frequency of phylogenetically diverse reductive dehalogenase-homologous genes in deep subseafloor sedimentary metagenomes.</title>
        <authorList>
            <person name="Kawai M."/>
            <person name="Futagami T."/>
            <person name="Toyoda A."/>
            <person name="Takaki Y."/>
            <person name="Nishi S."/>
            <person name="Hori S."/>
            <person name="Arai W."/>
            <person name="Tsubouchi T."/>
            <person name="Morono Y."/>
            <person name="Uchiyama I."/>
            <person name="Ito T."/>
            <person name="Fujiyama A."/>
            <person name="Inagaki F."/>
            <person name="Takami H."/>
        </authorList>
    </citation>
    <scope>NUCLEOTIDE SEQUENCE</scope>
    <source>
        <strain evidence="2">Expedition CK06-06</strain>
    </source>
</reference>
<dbReference type="PANTHER" id="PTHR43798">
    <property type="entry name" value="MONOACYLGLYCEROL LIPASE"/>
    <property type="match status" value="1"/>
</dbReference>
<dbReference type="SUPFAM" id="SSF53474">
    <property type="entry name" value="alpha/beta-Hydrolases"/>
    <property type="match status" value="1"/>
</dbReference>
<dbReference type="PRINTS" id="PR00412">
    <property type="entry name" value="EPOXHYDRLASE"/>
</dbReference>
<dbReference type="Pfam" id="PF12697">
    <property type="entry name" value="Abhydrolase_6"/>
    <property type="match status" value="1"/>
</dbReference>
<dbReference type="InterPro" id="IPR050266">
    <property type="entry name" value="AB_hydrolase_sf"/>
</dbReference>
<name>X1U4Q5_9ZZZZ</name>
<evidence type="ECO:0000259" key="1">
    <source>
        <dbReference type="Pfam" id="PF12697"/>
    </source>
</evidence>
<comment type="caution">
    <text evidence="2">The sequence shown here is derived from an EMBL/GenBank/DDBJ whole genome shotgun (WGS) entry which is preliminary data.</text>
</comment>
<sequence>SARPRGPDPYHIDHFVADIEGVARGLGLDRFALLGHSFGGIVALRFALAHPDALSHLILVSSPTSHHFIDDAEAALPHYLDAQALSELNSLRDGEPSDHVIRRSLELLAPIYFRDPGHVSELGLDSVRFGPQTQAVWDSLEGFDLRPRLREIQVPSLVIAGGHDRGVTPERAREAADALPQGRLAVMEGSGHYPFVEEPEPFLSAVLEFLGFKVKKRGLFGRRSS</sequence>
<dbReference type="InterPro" id="IPR000639">
    <property type="entry name" value="Epox_hydrolase-like"/>
</dbReference>
<dbReference type="Gene3D" id="3.40.50.1820">
    <property type="entry name" value="alpha/beta hydrolase"/>
    <property type="match status" value="1"/>
</dbReference>
<organism evidence="2">
    <name type="scientific">marine sediment metagenome</name>
    <dbReference type="NCBI Taxonomy" id="412755"/>
    <lineage>
        <taxon>unclassified sequences</taxon>
        <taxon>metagenomes</taxon>
        <taxon>ecological metagenomes</taxon>
    </lineage>
</organism>
<dbReference type="EMBL" id="BARW01023689">
    <property type="protein sequence ID" value="GAI98611.1"/>
    <property type="molecule type" value="Genomic_DNA"/>
</dbReference>
<dbReference type="InterPro" id="IPR000073">
    <property type="entry name" value="AB_hydrolase_1"/>
</dbReference>
<feature type="domain" description="AB hydrolase-1" evidence="1">
    <location>
        <begin position="6"/>
        <end position="203"/>
    </location>
</feature>